<reference evidence="1 2" key="1">
    <citation type="submission" date="2018-04" db="EMBL/GenBank/DDBJ databases">
        <title>Genomic Encyclopedia of Type Strains, Phase III (KMG-III): the genomes of soil and plant-associated and newly described type strains.</title>
        <authorList>
            <person name="Whitman W."/>
        </authorList>
    </citation>
    <scope>NUCLEOTIDE SEQUENCE [LARGE SCALE GENOMIC DNA]</scope>
    <source>
        <strain evidence="1 2">MA-olki</strain>
    </source>
</reference>
<dbReference type="EMBL" id="QAYE01000001">
    <property type="protein sequence ID" value="PTW49479.1"/>
    <property type="molecule type" value="Genomic_DNA"/>
</dbReference>
<gene>
    <name evidence="1" type="ORF">C8J25_101989</name>
</gene>
<evidence type="ECO:0000313" key="1">
    <source>
        <dbReference type="EMBL" id="PTW49479.1"/>
    </source>
</evidence>
<dbReference type="PANTHER" id="PTHR38733">
    <property type="entry name" value="PROTEIN MCRC"/>
    <property type="match status" value="1"/>
</dbReference>
<organism evidence="1 2">
    <name type="scientific">Sphingomonas faeni</name>
    <dbReference type="NCBI Taxonomy" id="185950"/>
    <lineage>
        <taxon>Bacteria</taxon>
        <taxon>Pseudomonadati</taxon>
        <taxon>Pseudomonadota</taxon>
        <taxon>Alphaproteobacteria</taxon>
        <taxon>Sphingomonadales</taxon>
        <taxon>Sphingomonadaceae</taxon>
        <taxon>Sphingomonas</taxon>
    </lineage>
</organism>
<evidence type="ECO:0000313" key="2">
    <source>
        <dbReference type="Proteomes" id="UP000244013"/>
    </source>
</evidence>
<accession>A0A2T5UDA6</accession>
<name>A0A2T5UDA6_9SPHN</name>
<dbReference type="AlphaFoldDB" id="A0A2T5UDA6"/>
<comment type="caution">
    <text evidence="1">The sequence shown here is derived from an EMBL/GenBank/DDBJ whole genome shotgun (WGS) entry which is preliminary data.</text>
</comment>
<dbReference type="PANTHER" id="PTHR38733:SF1">
    <property type="entry name" value="TYPE IV METHYL-DIRECTED RESTRICTION ENZYME ECOKMCRBC"/>
    <property type="match status" value="1"/>
</dbReference>
<dbReference type="Proteomes" id="UP000244013">
    <property type="component" value="Unassembled WGS sequence"/>
</dbReference>
<dbReference type="Pfam" id="PF10117">
    <property type="entry name" value="McrBC"/>
    <property type="match status" value="1"/>
</dbReference>
<proteinExistence type="predicted"/>
<protein>
    <submittedName>
        <fullName evidence="1">McrBC 5-methylcytosine restriction system component</fullName>
    </submittedName>
</protein>
<sequence length="275" mass="30743">MRQFTALATDPTRLACRYDELSRDIPLNRIMKAVVTRLRALARGAETQRRLGELAFAYDEVASIGRRSLPWSQLHLDRSDRRWRPLIDLARLLLGDRFQTTSAGKEEGTALLFEMHVLFEAYIARVLAKELLGTGLRVVAQGGLRFCLTELDGDGQLGKDRFQTRPDILIKRGVVVVAIIDTKWKRLSSRIDDAKQGVSQADVYQMIAYGRLYDCSNLILLYPWHAGVNADDEPQRYAVRGGSDTLSIVTVDVARSGREAGRQVADALTALNIGN</sequence>
<dbReference type="InterPro" id="IPR019292">
    <property type="entry name" value="McrC"/>
</dbReference>